<dbReference type="PANTHER" id="PTHR13271:SF47">
    <property type="entry name" value="ACTIN-HISTIDINE N-METHYLTRANSFERASE"/>
    <property type="match status" value="1"/>
</dbReference>
<reference evidence="5 6" key="1">
    <citation type="submission" date="2019-03" db="EMBL/GenBank/DDBJ databases">
        <title>Rhodosporidium diobovatum UCD-FST 08-225 genome sequencing, assembly, and annotation.</title>
        <authorList>
            <person name="Fakankun I.U."/>
            <person name="Fristensky B."/>
            <person name="Levin D.B."/>
        </authorList>
    </citation>
    <scope>NUCLEOTIDE SEQUENCE [LARGE SCALE GENOMIC DNA]</scope>
    <source>
        <strain evidence="5 6">UCD-FST 08-225</strain>
    </source>
</reference>
<dbReference type="Proteomes" id="UP000311382">
    <property type="component" value="Unassembled WGS sequence"/>
</dbReference>
<dbReference type="GO" id="GO:0016279">
    <property type="term" value="F:protein-lysine N-methyltransferase activity"/>
    <property type="evidence" value="ECO:0007669"/>
    <property type="project" value="TreeGrafter"/>
</dbReference>
<feature type="region of interest" description="Disordered" evidence="4">
    <location>
        <begin position="168"/>
        <end position="208"/>
    </location>
</feature>
<keyword evidence="3" id="KW-0949">S-adenosyl-L-methionine</keyword>
<evidence type="ECO:0000256" key="2">
    <source>
        <dbReference type="ARBA" id="ARBA00022679"/>
    </source>
</evidence>
<keyword evidence="2" id="KW-0808">Transferase</keyword>
<name>A0A5C5G5C9_9BASI</name>
<gene>
    <name evidence="5" type="ORF">DMC30DRAFT_296612</name>
</gene>
<keyword evidence="6" id="KW-1185">Reference proteome</keyword>
<proteinExistence type="predicted"/>
<evidence type="ECO:0000256" key="3">
    <source>
        <dbReference type="ARBA" id="ARBA00022691"/>
    </source>
</evidence>
<accession>A0A5C5G5C9</accession>
<dbReference type="InterPro" id="IPR046341">
    <property type="entry name" value="SET_dom_sf"/>
</dbReference>
<keyword evidence="1" id="KW-0489">Methyltransferase</keyword>
<feature type="compositionally biased region" description="Basic and acidic residues" evidence="4">
    <location>
        <begin position="188"/>
        <end position="207"/>
    </location>
</feature>
<dbReference type="Gene3D" id="3.90.1410.10">
    <property type="entry name" value="set domain protein methyltransferase, domain 1"/>
    <property type="match status" value="1"/>
</dbReference>
<dbReference type="AlphaFoldDB" id="A0A5C5G5C9"/>
<evidence type="ECO:0000313" key="5">
    <source>
        <dbReference type="EMBL" id="TNY23676.1"/>
    </source>
</evidence>
<dbReference type="PANTHER" id="PTHR13271">
    <property type="entry name" value="UNCHARACTERIZED PUTATIVE METHYLTRANSFERASE"/>
    <property type="match status" value="1"/>
</dbReference>
<feature type="compositionally biased region" description="Basic residues" evidence="4">
    <location>
        <begin position="30"/>
        <end position="46"/>
    </location>
</feature>
<evidence type="ECO:0000313" key="6">
    <source>
        <dbReference type="Proteomes" id="UP000311382"/>
    </source>
</evidence>
<evidence type="ECO:0008006" key="7">
    <source>
        <dbReference type="Google" id="ProtNLM"/>
    </source>
</evidence>
<dbReference type="GO" id="GO:0032259">
    <property type="term" value="P:methylation"/>
    <property type="evidence" value="ECO:0007669"/>
    <property type="project" value="UniProtKB-KW"/>
</dbReference>
<feature type="region of interest" description="Disordered" evidence="4">
    <location>
        <begin position="1"/>
        <end position="63"/>
    </location>
</feature>
<evidence type="ECO:0000256" key="1">
    <source>
        <dbReference type="ARBA" id="ARBA00022603"/>
    </source>
</evidence>
<evidence type="ECO:0000256" key="4">
    <source>
        <dbReference type="SAM" id="MobiDB-lite"/>
    </source>
</evidence>
<dbReference type="EMBL" id="SOZI01000009">
    <property type="protein sequence ID" value="TNY23676.1"/>
    <property type="molecule type" value="Genomic_DNA"/>
</dbReference>
<protein>
    <recommendedName>
        <fullName evidence="7">SET domain-containing protein</fullName>
    </recommendedName>
</protein>
<feature type="compositionally biased region" description="Low complexity" evidence="4">
    <location>
        <begin position="310"/>
        <end position="322"/>
    </location>
</feature>
<dbReference type="InterPro" id="IPR050600">
    <property type="entry name" value="SETD3_SETD6_MTase"/>
</dbReference>
<organism evidence="5 6">
    <name type="scientific">Rhodotorula diobovata</name>
    <dbReference type="NCBI Taxonomy" id="5288"/>
    <lineage>
        <taxon>Eukaryota</taxon>
        <taxon>Fungi</taxon>
        <taxon>Dikarya</taxon>
        <taxon>Basidiomycota</taxon>
        <taxon>Pucciniomycotina</taxon>
        <taxon>Microbotryomycetes</taxon>
        <taxon>Sporidiobolales</taxon>
        <taxon>Sporidiobolaceae</taxon>
        <taxon>Rhodotorula</taxon>
    </lineage>
</organism>
<comment type="caution">
    <text evidence="5">The sequence shown here is derived from an EMBL/GenBank/DDBJ whole genome shotgun (WGS) entry which is preliminary data.</text>
</comment>
<sequence>MDATPGLARDFPRLRRPRKARQARAQPGRPRSRRPRRCQGLHRPRLRALPVPTDLPERAAPPQPNTLLISVPNAALLNLRTLRPLYPRAFHSLTATQLLSLHLARQFRRHLHGGGPSVGAGARARSEDPHDKWWPFLATLPRTFATVPLWWAVHARSVETLAADFPLGADDAKEDTGQGKVKGKGKSRGKDVSLEELAREGAEAQKERGRRARRYAELRGLMPPGVRRRAEEIERRFAEDWAAARRVWNAQSDVAGEWGVLDFALGFLNVNTRCIWFNVDGTKDNNLTLCPVTDMINHAPRRVTKPEAQLSSLTFSSPAASSPDPPLRDGDELAFSYGPHEDAMLLAEYGFVIGDENEHNAVEIDRFVEALFEAQGREGELKRQVLEEEGYWGCVLRALSLSVPPGHAQLRANLPTGARRDMTLQAGTDSGPPSASWRVLVALRLLHLRLPSHATASASASAGALSAHDALAPWHLVVSGAAERISPANDKVVLGTLRGVCGAVASEAERGMERCAEVRHRWDREKVKVGGGEPEDGSGAWASLDMLETVWREELRIAKAVAEGAQ</sequence>
<dbReference type="STRING" id="5288.A0A5C5G5C9"/>
<dbReference type="OrthoDB" id="341421at2759"/>
<dbReference type="SUPFAM" id="SSF82199">
    <property type="entry name" value="SET domain"/>
    <property type="match status" value="1"/>
</dbReference>
<feature type="region of interest" description="Disordered" evidence="4">
    <location>
        <begin position="307"/>
        <end position="333"/>
    </location>
</feature>